<dbReference type="InterPro" id="IPR021935">
    <property type="entry name" value="SGSM1/2_RBD"/>
</dbReference>
<dbReference type="InterPro" id="IPR000195">
    <property type="entry name" value="Rab-GAP-TBC_dom"/>
</dbReference>
<keyword evidence="3" id="KW-0963">Cytoplasm</keyword>
<keyword evidence="2" id="KW-0343">GTPase activation</keyword>
<dbReference type="FunFam" id="1.10.8.270:FF:000006">
    <property type="entry name" value="Small G protein signaling modulator 2"/>
    <property type="match status" value="1"/>
</dbReference>
<dbReference type="Pfam" id="PF02759">
    <property type="entry name" value="RUN"/>
    <property type="match status" value="1"/>
</dbReference>
<dbReference type="Pfam" id="PF00566">
    <property type="entry name" value="RabGAP-TBC"/>
    <property type="match status" value="1"/>
</dbReference>
<dbReference type="PROSITE" id="PS50826">
    <property type="entry name" value="RUN"/>
    <property type="match status" value="1"/>
</dbReference>
<dbReference type="GO" id="GO:0031410">
    <property type="term" value="C:cytoplasmic vesicle"/>
    <property type="evidence" value="ECO:0007669"/>
    <property type="project" value="UniProtKB-ARBA"/>
</dbReference>
<dbReference type="Proteomes" id="UP000472262">
    <property type="component" value="Unassembled WGS sequence"/>
</dbReference>
<dbReference type="GO" id="GO:0005096">
    <property type="term" value="F:GTPase activator activity"/>
    <property type="evidence" value="ECO:0007669"/>
    <property type="project" value="UniProtKB-KW"/>
</dbReference>
<evidence type="ECO:0000313" key="8">
    <source>
        <dbReference type="Ensembl" id="ENSSGRP00000020945.1"/>
    </source>
</evidence>
<accession>A0A672L9A9</accession>
<feature type="region of interest" description="Disordered" evidence="5">
    <location>
        <begin position="201"/>
        <end position="229"/>
    </location>
</feature>
<proteinExistence type="inferred from homology"/>
<feature type="domain" description="RUN" evidence="7">
    <location>
        <begin position="36"/>
        <end position="184"/>
    </location>
</feature>
<sequence length="945" mass="107771">TMGSTTDEEFKEKLLWNVKREVKQIMEEAVTKKFVHEDSSHIIALCSSIEACLSHLLKRRAAGFLRSDKIAALFTKIGKVNTTASEICRKVQEQLQQQAEITRQGSSAGRALQPLSAQAIKHIWVRTALFEKILDKIVQYIVDNASKYYEKEALMHDSVFGPILAALLVGPCALEYTKLKTSDNFWTDPSANELVQRHRIHGAHRGQEVSPGRRPALGIRKRQSSGSMSEDKFAASAREYVESLHQNSRIHLLYGKNNVLVQPKKDMEVLRGYLSLHQTAETLTLKWTPNQLINGTLGDCDLEKSIYWDYALTVPLRQIVCIHCHQRSDCGGTLVLVSQDGIQRPPLHFPPGGHLLTFLSCLETGLLPRGQLEPPLSSQKGKVSVLLQKSYAEILLTLKAIQNVDSFFFIGTDLEKFSISSLAHQWILCSEWSSCIERCNGCFPSVSSIPLKMLCQNMKRQIVSRAFYGCKSKENLSLVNHNIVPPDKPCEASGGLSKDVWSKYQKDCKNYKELELLRLVYYGGVEHEIRKEVWPFLLGHYKFGMDKKDMIDEKITARYQQVMREWKACEVIVKQREKEMQSAIFAKLSSGSSIDSHVLRLIHRDSTISNEVSRGHDTSCEGGSTPTLTTVVTPAMLAPDERPLVEFDSPDSGLPSSRNYSVTSGHSQIMSSIEDGQSMEEDTTPTGLLEEQGGRDSLSEDKLCNQSMVYSCQLFCQCACEQIELLDTVALNLHRIDKDVQRCDRNYYYFTTSNLEKLRNIMCSYVWEHLEIGYVQGMCDLLAPLMVILDDECLAYSCFIQLMKRMSQNFPTGGAMDTHFANMRSLIQILDSELFELMHQNGDYTHFYFCYRWFLLDFKRELLYEDVFAVWEVIWVAPRISSKHFVLFIALALVEVYRDIILDNNMDFTDIIKFFNEMAERHDVQHILRIARELVHKVQTLIENK</sequence>
<dbReference type="Ensembl" id="ENSSGRT00000022610.1">
    <property type="protein sequence ID" value="ENSSGRP00000020945.1"/>
    <property type="gene ID" value="ENSSGRG00000010195.1"/>
</dbReference>
<comment type="similarity">
    <text evidence="4">Belongs to the RUTBC family.</text>
</comment>
<dbReference type="SMART" id="SM00593">
    <property type="entry name" value="RUN"/>
    <property type="match status" value="1"/>
</dbReference>
<feature type="region of interest" description="Disordered" evidence="5">
    <location>
        <begin position="643"/>
        <end position="694"/>
    </location>
</feature>
<reference evidence="8" key="1">
    <citation type="submission" date="2025-08" db="UniProtKB">
        <authorList>
            <consortium name="Ensembl"/>
        </authorList>
    </citation>
    <scope>IDENTIFICATION</scope>
</reference>
<dbReference type="InterPro" id="IPR037745">
    <property type="entry name" value="SGSM1/2"/>
</dbReference>
<evidence type="ECO:0000256" key="5">
    <source>
        <dbReference type="SAM" id="MobiDB-lite"/>
    </source>
</evidence>
<evidence type="ECO:0000259" key="7">
    <source>
        <dbReference type="PROSITE" id="PS50826"/>
    </source>
</evidence>
<dbReference type="PANTHER" id="PTHR22957">
    <property type="entry name" value="TBC1 DOMAIN FAMILY MEMBER GTPASE-ACTIVATING PROTEIN"/>
    <property type="match status" value="1"/>
</dbReference>
<feature type="compositionally biased region" description="Polar residues" evidence="5">
    <location>
        <begin position="654"/>
        <end position="675"/>
    </location>
</feature>
<dbReference type="InterPro" id="IPR037213">
    <property type="entry name" value="Run_dom_sf"/>
</dbReference>
<dbReference type="Gene3D" id="1.10.8.270">
    <property type="entry name" value="putative rabgap domain of human tbc1 domain family member 14 like domains"/>
    <property type="match status" value="1"/>
</dbReference>
<comment type="subcellular location">
    <subcellularLocation>
        <location evidence="1">Cytoplasm</location>
    </subcellularLocation>
</comment>
<dbReference type="Gene3D" id="1.10.472.80">
    <property type="entry name" value="Ypt/Rab-GAP domain of gyp1p, domain 3"/>
    <property type="match status" value="1"/>
</dbReference>
<protein>
    <submittedName>
        <fullName evidence="8">Small G protein signaling modulator 2</fullName>
    </submittedName>
</protein>
<dbReference type="Gene3D" id="1.20.58.900">
    <property type="match status" value="1"/>
</dbReference>
<dbReference type="AlphaFoldDB" id="A0A672L9A9"/>
<evidence type="ECO:0000256" key="1">
    <source>
        <dbReference type="ARBA" id="ARBA00004496"/>
    </source>
</evidence>
<dbReference type="InterPro" id="IPR004012">
    <property type="entry name" value="Run_dom"/>
</dbReference>
<dbReference type="PANTHER" id="PTHR22957:SF194">
    <property type="entry name" value="SMALL G PROTEIN SIGNALING MODULATOR 2"/>
    <property type="match status" value="1"/>
</dbReference>
<reference evidence="8" key="2">
    <citation type="submission" date="2025-09" db="UniProtKB">
        <authorList>
            <consortium name="Ensembl"/>
        </authorList>
    </citation>
    <scope>IDENTIFICATION</scope>
</reference>
<name>A0A672L9A9_SINGR</name>
<dbReference type="Pfam" id="PF12068">
    <property type="entry name" value="PH_RBD"/>
    <property type="match status" value="1"/>
</dbReference>
<dbReference type="PROSITE" id="PS50086">
    <property type="entry name" value="TBC_RABGAP"/>
    <property type="match status" value="1"/>
</dbReference>
<dbReference type="InterPro" id="IPR035969">
    <property type="entry name" value="Rab-GAP_TBC_sf"/>
</dbReference>
<dbReference type="Gene3D" id="2.30.29.230">
    <property type="match status" value="1"/>
</dbReference>
<dbReference type="FunFam" id="1.10.472.80:FF:000004">
    <property type="entry name" value="Small G protein signaling modulator 1"/>
    <property type="match status" value="1"/>
</dbReference>
<evidence type="ECO:0000256" key="2">
    <source>
        <dbReference type="ARBA" id="ARBA00022468"/>
    </source>
</evidence>
<dbReference type="SUPFAM" id="SSF140741">
    <property type="entry name" value="RUN domain-like"/>
    <property type="match status" value="1"/>
</dbReference>
<evidence type="ECO:0000256" key="3">
    <source>
        <dbReference type="ARBA" id="ARBA00022490"/>
    </source>
</evidence>
<evidence type="ECO:0000313" key="9">
    <source>
        <dbReference type="Proteomes" id="UP000472262"/>
    </source>
</evidence>
<evidence type="ECO:0000259" key="6">
    <source>
        <dbReference type="PROSITE" id="PS50086"/>
    </source>
</evidence>
<dbReference type="FunFam" id="1.20.58.900:FF:000002">
    <property type="entry name" value="small G protein signaling modulator 1"/>
    <property type="match status" value="1"/>
</dbReference>
<feature type="domain" description="Rab-GAP TBC" evidence="6">
    <location>
        <begin position="524"/>
        <end position="878"/>
    </location>
</feature>
<keyword evidence="9" id="KW-1185">Reference proteome</keyword>
<organism evidence="8 9">
    <name type="scientific">Sinocyclocheilus grahami</name>
    <name type="common">Dianchi golden-line fish</name>
    <name type="synonym">Barbus grahami</name>
    <dbReference type="NCBI Taxonomy" id="75366"/>
    <lineage>
        <taxon>Eukaryota</taxon>
        <taxon>Metazoa</taxon>
        <taxon>Chordata</taxon>
        <taxon>Craniata</taxon>
        <taxon>Vertebrata</taxon>
        <taxon>Euteleostomi</taxon>
        <taxon>Actinopterygii</taxon>
        <taxon>Neopterygii</taxon>
        <taxon>Teleostei</taxon>
        <taxon>Ostariophysi</taxon>
        <taxon>Cypriniformes</taxon>
        <taxon>Cyprinidae</taxon>
        <taxon>Cyprininae</taxon>
        <taxon>Sinocyclocheilus</taxon>
    </lineage>
</organism>
<dbReference type="CDD" id="cd15784">
    <property type="entry name" value="PH_RUTBC"/>
    <property type="match status" value="1"/>
</dbReference>
<dbReference type="SMART" id="SM00164">
    <property type="entry name" value="TBC"/>
    <property type="match status" value="1"/>
</dbReference>
<evidence type="ECO:0000256" key="4">
    <source>
        <dbReference type="ARBA" id="ARBA00034124"/>
    </source>
</evidence>
<dbReference type="SUPFAM" id="SSF47923">
    <property type="entry name" value="Ypt/Rab-GAP domain of gyp1p"/>
    <property type="match status" value="2"/>
</dbReference>